<name>X1B366_9ZZZZ</name>
<accession>X1B366</accession>
<gene>
    <name evidence="1" type="ORF">S01H4_33316</name>
</gene>
<organism evidence="1">
    <name type="scientific">marine sediment metagenome</name>
    <dbReference type="NCBI Taxonomy" id="412755"/>
    <lineage>
        <taxon>unclassified sequences</taxon>
        <taxon>metagenomes</taxon>
        <taxon>ecological metagenomes</taxon>
    </lineage>
</organism>
<comment type="caution">
    <text evidence="1">The sequence shown here is derived from an EMBL/GenBank/DDBJ whole genome shotgun (WGS) entry which is preliminary data.</text>
</comment>
<dbReference type="AlphaFoldDB" id="X1B366"/>
<dbReference type="EMBL" id="BART01017517">
    <property type="protein sequence ID" value="GAG78668.1"/>
    <property type="molecule type" value="Genomic_DNA"/>
</dbReference>
<evidence type="ECO:0000313" key="1">
    <source>
        <dbReference type="EMBL" id="GAG78668.1"/>
    </source>
</evidence>
<proteinExistence type="predicted"/>
<feature type="non-terminal residue" evidence="1">
    <location>
        <position position="194"/>
    </location>
</feature>
<reference evidence="1" key="1">
    <citation type="journal article" date="2014" name="Front. Microbiol.">
        <title>High frequency of phylogenetically diverse reductive dehalogenase-homologous genes in deep subseafloor sedimentary metagenomes.</title>
        <authorList>
            <person name="Kawai M."/>
            <person name="Futagami T."/>
            <person name="Toyoda A."/>
            <person name="Takaki Y."/>
            <person name="Nishi S."/>
            <person name="Hori S."/>
            <person name="Arai W."/>
            <person name="Tsubouchi T."/>
            <person name="Morono Y."/>
            <person name="Uchiyama I."/>
            <person name="Ito T."/>
            <person name="Fujiyama A."/>
            <person name="Inagaki F."/>
            <person name="Takami H."/>
        </authorList>
    </citation>
    <scope>NUCLEOTIDE SEQUENCE</scope>
    <source>
        <strain evidence="1">Expedition CK06-06</strain>
    </source>
</reference>
<protein>
    <submittedName>
        <fullName evidence="1">Uncharacterized protein</fullName>
    </submittedName>
</protein>
<sequence length="194" mass="21867">MNNNADITDIVVSINDFLLEADIISGGLYICKNGGVGLLTKSANKDNRYVMKKFFGYIEAVKPVEEYEYDYYYEDMKIPPILLDHLLDKDTDENILQKVKAKINKTAKWMDKKGILAIADMTFSHAISTDYRKTNKDNMQLLDMLSKTFKIHLLGNCSNIAMGNMIDRGDFETINGNIVTSAELGTLKCSQSGR</sequence>